<dbReference type="KEGG" id="chig:CH63R_13045"/>
<dbReference type="GeneID" id="28872126"/>
<protein>
    <recommendedName>
        <fullName evidence="1">SnoaL-like domain-containing protein</fullName>
    </recommendedName>
</protein>
<dbReference type="EMBL" id="LTAN01000009">
    <property type="protein sequence ID" value="OBR03918.1"/>
    <property type="molecule type" value="Genomic_DNA"/>
</dbReference>
<dbReference type="RefSeq" id="XP_018152436.1">
    <property type="nucleotide sequence ID" value="XM_018308019.1"/>
</dbReference>
<sequence>MLAFPNANEGFPKFSAATSHQVTAEERVTAIDFVNRHNFLFEEFDTKKLLTTQLPEMTLYHMYGHFKGAEAVKDFIESKYPPLIPGVTRHATNHIVDRDNETGGVVVRYHMTLVRQAWPEEAGKVTTKDAFEATGLPGIWIYSAVVDRLKMTDDGWKLYSRINGSTVVNKSLNPGASEASKKNVD</sequence>
<evidence type="ECO:0000313" key="2">
    <source>
        <dbReference type="EMBL" id="OBR03918.1"/>
    </source>
</evidence>
<dbReference type="InterPro" id="IPR032710">
    <property type="entry name" value="NTF2-like_dom_sf"/>
</dbReference>
<keyword evidence="3" id="KW-1185">Reference proteome</keyword>
<dbReference type="VEuPathDB" id="FungiDB:CH63R_13045"/>
<accession>A0A1B7XVZ1</accession>
<dbReference type="SUPFAM" id="SSF54427">
    <property type="entry name" value="NTF2-like"/>
    <property type="match status" value="1"/>
</dbReference>
<name>A0A1B7XVZ1_COLHI</name>
<evidence type="ECO:0000259" key="1">
    <source>
        <dbReference type="Pfam" id="PF13577"/>
    </source>
</evidence>
<reference evidence="3" key="1">
    <citation type="journal article" date="2017" name="BMC Genomics">
        <title>Gapless genome assembly of Colletotrichum higginsianum reveals chromosome structure and association of transposable elements with secondary metabolite gene clusters.</title>
        <authorList>
            <person name="Dallery J.-F."/>
            <person name="Lapalu N."/>
            <person name="Zampounis A."/>
            <person name="Pigne S."/>
            <person name="Luyten I."/>
            <person name="Amselem J."/>
            <person name="Wittenberg A.H.J."/>
            <person name="Zhou S."/>
            <person name="de Queiroz M.V."/>
            <person name="Robin G.P."/>
            <person name="Auger A."/>
            <person name="Hainaut M."/>
            <person name="Henrissat B."/>
            <person name="Kim K.-T."/>
            <person name="Lee Y.-H."/>
            <person name="Lespinet O."/>
            <person name="Schwartz D.C."/>
            <person name="Thon M.R."/>
            <person name="O'Connell R.J."/>
        </authorList>
    </citation>
    <scope>NUCLEOTIDE SEQUENCE [LARGE SCALE GENOMIC DNA]</scope>
    <source>
        <strain evidence="3">IMI 349063</strain>
    </source>
</reference>
<dbReference type="Gene3D" id="3.10.450.50">
    <property type="match status" value="1"/>
</dbReference>
<dbReference type="Proteomes" id="UP000092177">
    <property type="component" value="Chromosome 9"/>
</dbReference>
<dbReference type="Pfam" id="PF13577">
    <property type="entry name" value="SnoaL_4"/>
    <property type="match status" value="1"/>
</dbReference>
<gene>
    <name evidence="2" type="ORF">CH63R_13045</name>
</gene>
<organism evidence="2 3">
    <name type="scientific">Colletotrichum higginsianum (strain IMI 349063)</name>
    <name type="common">Crucifer anthracnose fungus</name>
    <dbReference type="NCBI Taxonomy" id="759273"/>
    <lineage>
        <taxon>Eukaryota</taxon>
        <taxon>Fungi</taxon>
        <taxon>Dikarya</taxon>
        <taxon>Ascomycota</taxon>
        <taxon>Pezizomycotina</taxon>
        <taxon>Sordariomycetes</taxon>
        <taxon>Hypocreomycetidae</taxon>
        <taxon>Glomerellales</taxon>
        <taxon>Glomerellaceae</taxon>
        <taxon>Colletotrichum</taxon>
        <taxon>Colletotrichum destructivum species complex</taxon>
    </lineage>
</organism>
<evidence type="ECO:0000313" key="3">
    <source>
        <dbReference type="Proteomes" id="UP000092177"/>
    </source>
</evidence>
<dbReference type="AlphaFoldDB" id="A0A1B7XVZ1"/>
<comment type="caution">
    <text evidence="2">The sequence shown here is derived from an EMBL/GenBank/DDBJ whole genome shotgun (WGS) entry which is preliminary data.</text>
</comment>
<dbReference type="InterPro" id="IPR037401">
    <property type="entry name" value="SnoaL-like"/>
</dbReference>
<proteinExistence type="predicted"/>
<feature type="domain" description="SnoaL-like" evidence="1">
    <location>
        <begin position="25"/>
        <end position="161"/>
    </location>
</feature>